<dbReference type="Proteomes" id="UP000499080">
    <property type="component" value="Unassembled WGS sequence"/>
</dbReference>
<keyword evidence="4" id="KW-1185">Reference proteome</keyword>
<dbReference type="AlphaFoldDB" id="A0A4Y2FBG8"/>
<dbReference type="InterPro" id="IPR003169">
    <property type="entry name" value="GYF"/>
</dbReference>
<dbReference type="Gene3D" id="3.30.1490.40">
    <property type="match status" value="1"/>
</dbReference>
<dbReference type="PANTHER" id="PTHR13138">
    <property type="entry name" value="PROTEIN LIN1"/>
    <property type="match status" value="1"/>
</dbReference>
<dbReference type="PROSITE" id="PS50829">
    <property type="entry name" value="GYF"/>
    <property type="match status" value="1"/>
</dbReference>
<evidence type="ECO:0000313" key="4">
    <source>
        <dbReference type="Proteomes" id="UP000499080"/>
    </source>
</evidence>
<dbReference type="OrthoDB" id="331341at2759"/>
<feature type="region of interest" description="Disordered" evidence="1">
    <location>
        <begin position="165"/>
        <end position="196"/>
    </location>
</feature>
<evidence type="ECO:0000259" key="2">
    <source>
        <dbReference type="PROSITE" id="PS50829"/>
    </source>
</evidence>
<proteinExistence type="predicted"/>
<feature type="domain" description="GYF" evidence="2">
    <location>
        <begin position="283"/>
        <end position="341"/>
    </location>
</feature>
<dbReference type="SUPFAM" id="SSF55277">
    <property type="entry name" value="GYF domain"/>
    <property type="match status" value="1"/>
</dbReference>
<comment type="caution">
    <text evidence="3">The sequence shown here is derived from an EMBL/GenBank/DDBJ whole genome shotgun (WGS) entry which is preliminary data.</text>
</comment>
<feature type="compositionally biased region" description="Basic and acidic residues" evidence="1">
    <location>
        <begin position="1"/>
        <end position="24"/>
    </location>
</feature>
<reference evidence="3 4" key="1">
    <citation type="journal article" date="2019" name="Sci. Rep.">
        <title>Orb-weaving spider Araneus ventricosus genome elucidates the spidroin gene catalogue.</title>
        <authorList>
            <person name="Kono N."/>
            <person name="Nakamura H."/>
            <person name="Ohtoshi R."/>
            <person name="Moran D.A.P."/>
            <person name="Shinohara A."/>
            <person name="Yoshida Y."/>
            <person name="Fujiwara M."/>
            <person name="Mori M."/>
            <person name="Tomita M."/>
            <person name="Arakawa K."/>
        </authorList>
    </citation>
    <scope>NUCLEOTIDE SEQUENCE [LARGE SCALE GENOMIC DNA]</scope>
</reference>
<dbReference type="Pfam" id="PF02213">
    <property type="entry name" value="GYF"/>
    <property type="match status" value="1"/>
</dbReference>
<name>A0A4Y2FBG8_ARAVE</name>
<dbReference type="FunFam" id="3.30.1490.40:FF:000005">
    <property type="entry name" value="CD2 antigen cytoplasmic tail-binding protein 2"/>
    <property type="match status" value="1"/>
</dbReference>
<sequence>MDSKIFNHEELEAEIQRENDDRTEALSYKQSNHSLDSDEEDDDVKAQKYNILDPNELEGQEEGTIDYDGDIKITPFNMKEELEEGYFDKEGTFIFQKEEEIKDQWLDDIDWIKVKAVESFKRKQEDEEDSDEDEKPPIDLVEKYKQMLELMKPGESVQKAICRLGGSKASKSASSRWKKKKESDSMDTNEESGKDVEKLQLLTGLADEIVHSGDMDIYQQTYEKMLFYVNSKSKTGANGSLNNEAELDMFGDDFDEKVDEDKVAMPPPRTTSPTSDSFDPTSEVMWEFKWEDKEDAKIYGPYPTSQMQQWVEEKYFENGVFVRQCGKQDTGFYNSKRIDFELYL</sequence>
<feature type="region of interest" description="Disordered" evidence="1">
    <location>
        <begin position="120"/>
        <end position="139"/>
    </location>
</feature>
<dbReference type="InterPro" id="IPR035445">
    <property type="entry name" value="GYF-like_dom_sf"/>
</dbReference>
<evidence type="ECO:0000313" key="3">
    <source>
        <dbReference type="EMBL" id="GBM37739.1"/>
    </source>
</evidence>
<accession>A0A4Y2FBG8</accession>
<protein>
    <submittedName>
        <fullName evidence="3">CD2 antigen cytoplasmic tail-binding protein 2</fullName>
    </submittedName>
</protein>
<dbReference type="SMART" id="SM00444">
    <property type="entry name" value="GYF"/>
    <property type="match status" value="1"/>
</dbReference>
<dbReference type="InterPro" id="IPR039905">
    <property type="entry name" value="CD2BP2/Lin1"/>
</dbReference>
<gene>
    <name evidence="3" type="primary">Cd2bp2</name>
    <name evidence="3" type="ORF">AVEN_179820_1</name>
</gene>
<dbReference type="EMBL" id="BGPR01000849">
    <property type="protein sequence ID" value="GBM37739.1"/>
    <property type="molecule type" value="Genomic_DNA"/>
</dbReference>
<evidence type="ECO:0000256" key="1">
    <source>
        <dbReference type="SAM" id="MobiDB-lite"/>
    </source>
</evidence>
<feature type="region of interest" description="Disordered" evidence="1">
    <location>
        <begin position="1"/>
        <end position="44"/>
    </location>
</feature>
<organism evidence="3 4">
    <name type="scientific">Araneus ventricosus</name>
    <name type="common">Orbweaver spider</name>
    <name type="synonym">Epeira ventricosa</name>
    <dbReference type="NCBI Taxonomy" id="182803"/>
    <lineage>
        <taxon>Eukaryota</taxon>
        <taxon>Metazoa</taxon>
        <taxon>Ecdysozoa</taxon>
        <taxon>Arthropoda</taxon>
        <taxon>Chelicerata</taxon>
        <taxon>Arachnida</taxon>
        <taxon>Araneae</taxon>
        <taxon>Araneomorphae</taxon>
        <taxon>Entelegynae</taxon>
        <taxon>Araneoidea</taxon>
        <taxon>Araneidae</taxon>
        <taxon>Araneus</taxon>
    </lineage>
</organism>
<dbReference type="PANTHER" id="PTHR13138:SF3">
    <property type="entry name" value="CD2 ANTIGEN CYTOPLASMIC TAIL-BINDING PROTEIN 2"/>
    <property type="match status" value="1"/>
</dbReference>
<dbReference type="GO" id="GO:0005682">
    <property type="term" value="C:U5 snRNP"/>
    <property type="evidence" value="ECO:0007669"/>
    <property type="project" value="InterPro"/>
</dbReference>